<evidence type="ECO:0000313" key="4">
    <source>
        <dbReference type="WBParaSite" id="TCLT_0000910701-mRNA-1"/>
    </source>
</evidence>
<name>A0A0N5D7Q0_THECL</name>
<gene>
    <name evidence="2" type="ORF">TCLT_LOCUS9096</name>
</gene>
<dbReference type="AlphaFoldDB" id="A0A0N5D7Q0"/>
<evidence type="ECO:0000256" key="1">
    <source>
        <dbReference type="SAM" id="MobiDB-lite"/>
    </source>
</evidence>
<accession>A0A0N5D7Q0</accession>
<organism evidence="4">
    <name type="scientific">Thelazia callipaeda</name>
    <name type="common">Oriental eyeworm</name>
    <name type="synonym">Parasitic nematode</name>
    <dbReference type="NCBI Taxonomy" id="103827"/>
    <lineage>
        <taxon>Eukaryota</taxon>
        <taxon>Metazoa</taxon>
        <taxon>Ecdysozoa</taxon>
        <taxon>Nematoda</taxon>
        <taxon>Chromadorea</taxon>
        <taxon>Rhabditida</taxon>
        <taxon>Spirurina</taxon>
        <taxon>Spiruromorpha</taxon>
        <taxon>Thelazioidea</taxon>
        <taxon>Thelaziidae</taxon>
        <taxon>Thelazia</taxon>
    </lineage>
</organism>
<dbReference type="Proteomes" id="UP000276776">
    <property type="component" value="Unassembled WGS sequence"/>
</dbReference>
<reference evidence="4" key="1">
    <citation type="submission" date="2017-02" db="UniProtKB">
        <authorList>
            <consortium name="WormBaseParasite"/>
        </authorList>
    </citation>
    <scope>IDENTIFICATION</scope>
</reference>
<feature type="region of interest" description="Disordered" evidence="1">
    <location>
        <begin position="74"/>
        <end position="99"/>
    </location>
</feature>
<keyword evidence="3" id="KW-1185">Reference proteome</keyword>
<reference evidence="2 3" key="2">
    <citation type="submission" date="2018-11" db="EMBL/GenBank/DDBJ databases">
        <authorList>
            <consortium name="Pathogen Informatics"/>
        </authorList>
    </citation>
    <scope>NUCLEOTIDE SEQUENCE [LARGE SCALE GENOMIC DNA]</scope>
</reference>
<proteinExistence type="predicted"/>
<sequence>MTTLSSSFCRRCCIIKDHIDKKLIRCNVPIIPDDTVVDLHKLPLSEKLVPKARCKTNTDNSDLKPKKQRLMKTFREKMKHKSVRSEGESSKSVRSPSKV</sequence>
<dbReference type="EMBL" id="UYYF01004731">
    <property type="protein sequence ID" value="VDN06701.1"/>
    <property type="molecule type" value="Genomic_DNA"/>
</dbReference>
<dbReference type="OrthoDB" id="5844508at2759"/>
<evidence type="ECO:0000313" key="3">
    <source>
        <dbReference type="Proteomes" id="UP000276776"/>
    </source>
</evidence>
<protein>
    <submittedName>
        <fullName evidence="2 4">Uncharacterized protein</fullName>
    </submittedName>
</protein>
<evidence type="ECO:0000313" key="2">
    <source>
        <dbReference type="EMBL" id="VDN06701.1"/>
    </source>
</evidence>
<dbReference type="WBParaSite" id="TCLT_0000910701-mRNA-1">
    <property type="protein sequence ID" value="TCLT_0000910701-mRNA-1"/>
    <property type="gene ID" value="TCLT_0000910701"/>
</dbReference>